<evidence type="ECO:0000313" key="3">
    <source>
        <dbReference type="EMBL" id="KAF2183552.1"/>
    </source>
</evidence>
<reference evidence="3" key="1">
    <citation type="journal article" date="2020" name="Stud. Mycol.">
        <title>101 Dothideomycetes genomes: a test case for predicting lifestyles and emergence of pathogens.</title>
        <authorList>
            <person name="Haridas S."/>
            <person name="Albert R."/>
            <person name="Binder M."/>
            <person name="Bloem J."/>
            <person name="Labutti K."/>
            <person name="Salamov A."/>
            <person name="Andreopoulos B."/>
            <person name="Baker S."/>
            <person name="Barry K."/>
            <person name="Bills G."/>
            <person name="Bluhm B."/>
            <person name="Cannon C."/>
            <person name="Castanera R."/>
            <person name="Culley D."/>
            <person name="Daum C."/>
            <person name="Ezra D."/>
            <person name="Gonzalez J."/>
            <person name="Henrissat B."/>
            <person name="Kuo A."/>
            <person name="Liang C."/>
            <person name="Lipzen A."/>
            <person name="Lutzoni F."/>
            <person name="Magnuson J."/>
            <person name="Mondo S."/>
            <person name="Nolan M."/>
            <person name="Ohm R."/>
            <person name="Pangilinan J."/>
            <person name="Park H.-J."/>
            <person name="Ramirez L."/>
            <person name="Alfaro M."/>
            <person name="Sun H."/>
            <person name="Tritt A."/>
            <person name="Yoshinaga Y."/>
            <person name="Zwiers L.-H."/>
            <person name="Turgeon B."/>
            <person name="Goodwin S."/>
            <person name="Spatafora J."/>
            <person name="Crous P."/>
            <person name="Grigoriev I."/>
        </authorList>
    </citation>
    <scope>NUCLEOTIDE SEQUENCE</scope>
    <source>
        <strain evidence="3">CBS 207.26</strain>
    </source>
</reference>
<keyword evidence="2" id="KW-0560">Oxidoreductase</keyword>
<organism evidence="3 4">
    <name type="scientific">Zopfia rhizophila CBS 207.26</name>
    <dbReference type="NCBI Taxonomy" id="1314779"/>
    <lineage>
        <taxon>Eukaryota</taxon>
        <taxon>Fungi</taxon>
        <taxon>Dikarya</taxon>
        <taxon>Ascomycota</taxon>
        <taxon>Pezizomycotina</taxon>
        <taxon>Dothideomycetes</taxon>
        <taxon>Dothideomycetes incertae sedis</taxon>
        <taxon>Zopfiaceae</taxon>
        <taxon>Zopfia</taxon>
    </lineage>
</organism>
<dbReference type="InterPro" id="IPR036291">
    <property type="entry name" value="NAD(P)-bd_dom_sf"/>
</dbReference>
<dbReference type="GO" id="GO:0016491">
    <property type="term" value="F:oxidoreductase activity"/>
    <property type="evidence" value="ECO:0007669"/>
    <property type="project" value="UniProtKB-KW"/>
</dbReference>
<dbReference type="InterPro" id="IPR002347">
    <property type="entry name" value="SDR_fam"/>
</dbReference>
<protein>
    <submittedName>
        <fullName evidence="3">NAD(P)-binding protein</fullName>
    </submittedName>
</protein>
<dbReference type="Pfam" id="PF13561">
    <property type="entry name" value="adh_short_C2"/>
    <property type="match status" value="1"/>
</dbReference>
<proteinExistence type="inferred from homology"/>
<name>A0A6A6DYU5_9PEZI</name>
<dbReference type="OrthoDB" id="5840532at2759"/>
<dbReference type="SUPFAM" id="SSF51735">
    <property type="entry name" value="NAD(P)-binding Rossmann-fold domains"/>
    <property type="match status" value="1"/>
</dbReference>
<dbReference type="PRINTS" id="PR00081">
    <property type="entry name" value="GDHRDH"/>
</dbReference>
<gene>
    <name evidence="3" type="ORF">K469DRAFT_710744</name>
</gene>
<accession>A0A6A6DYU5</accession>
<evidence type="ECO:0000256" key="2">
    <source>
        <dbReference type="ARBA" id="ARBA00023002"/>
    </source>
</evidence>
<dbReference type="EMBL" id="ML994642">
    <property type="protein sequence ID" value="KAF2183552.1"/>
    <property type="molecule type" value="Genomic_DNA"/>
</dbReference>
<evidence type="ECO:0000313" key="4">
    <source>
        <dbReference type="Proteomes" id="UP000800200"/>
    </source>
</evidence>
<dbReference type="AlphaFoldDB" id="A0A6A6DYU5"/>
<keyword evidence="4" id="KW-1185">Reference proteome</keyword>
<dbReference type="Gene3D" id="3.40.50.720">
    <property type="entry name" value="NAD(P)-binding Rossmann-like Domain"/>
    <property type="match status" value="1"/>
</dbReference>
<comment type="similarity">
    <text evidence="1">Belongs to the short-chain dehydrogenases/reductases (SDR) family.</text>
</comment>
<sequence>MASQLGIVGRMQAADFTASKVAVLSLTRSDGIDSSKPPHPIKINNICSRVIATPMATAESGEISDRLKKAVNIAPMERMGLSSEIPDTAVWLCSGESSFMTGSGVVVDGGYIID</sequence>
<evidence type="ECO:0000256" key="1">
    <source>
        <dbReference type="ARBA" id="ARBA00006484"/>
    </source>
</evidence>
<dbReference type="PANTHER" id="PTHR24321:SF12">
    <property type="entry name" value="SHORT-CHAIN DEHYDROGENASE_REDUCTASE FAMILY, PUTATIVE (AFU_ORTHOLOGUE AFUA_5G14340)-RELATED"/>
    <property type="match status" value="1"/>
</dbReference>
<dbReference type="PANTHER" id="PTHR24321">
    <property type="entry name" value="DEHYDROGENASES, SHORT CHAIN"/>
    <property type="match status" value="1"/>
</dbReference>
<dbReference type="Proteomes" id="UP000800200">
    <property type="component" value="Unassembled WGS sequence"/>
</dbReference>